<accession>A0A845B5T6</accession>
<gene>
    <name evidence="2" type="ORF">GRI65_13770</name>
</gene>
<organism evidence="2 3">
    <name type="scientific">Allopontixanthobacter sediminis</name>
    <dbReference type="NCBI Taxonomy" id="1689985"/>
    <lineage>
        <taxon>Bacteria</taxon>
        <taxon>Pseudomonadati</taxon>
        <taxon>Pseudomonadota</taxon>
        <taxon>Alphaproteobacteria</taxon>
        <taxon>Sphingomonadales</taxon>
        <taxon>Erythrobacteraceae</taxon>
        <taxon>Allopontixanthobacter</taxon>
    </lineage>
</organism>
<protein>
    <submittedName>
        <fullName evidence="2">Uncharacterized protein</fullName>
    </submittedName>
</protein>
<keyword evidence="1" id="KW-0732">Signal</keyword>
<name>A0A845B5T6_9SPHN</name>
<dbReference type="AlphaFoldDB" id="A0A845B5T6"/>
<evidence type="ECO:0000313" key="3">
    <source>
        <dbReference type="Proteomes" id="UP000431922"/>
    </source>
</evidence>
<dbReference type="Proteomes" id="UP000431922">
    <property type="component" value="Unassembled WGS sequence"/>
</dbReference>
<keyword evidence="3" id="KW-1185">Reference proteome</keyword>
<comment type="caution">
    <text evidence="2">The sequence shown here is derived from an EMBL/GenBank/DDBJ whole genome shotgun (WGS) entry which is preliminary data.</text>
</comment>
<evidence type="ECO:0000256" key="1">
    <source>
        <dbReference type="SAM" id="SignalP"/>
    </source>
</evidence>
<evidence type="ECO:0000313" key="2">
    <source>
        <dbReference type="EMBL" id="MXP45516.1"/>
    </source>
</evidence>
<reference evidence="2 3" key="1">
    <citation type="submission" date="2019-12" db="EMBL/GenBank/DDBJ databases">
        <title>Genomic-based taxomic classification of the family Erythrobacteraceae.</title>
        <authorList>
            <person name="Xu L."/>
        </authorList>
    </citation>
    <scope>NUCLEOTIDE SEQUENCE [LARGE SCALE GENOMIC DNA]</scope>
    <source>
        <strain evidence="2 3">KCTC 42453</strain>
    </source>
</reference>
<feature type="signal peptide" evidence="1">
    <location>
        <begin position="1"/>
        <end position="17"/>
    </location>
</feature>
<dbReference type="OrthoDB" id="7582310at2"/>
<feature type="chain" id="PRO_5032458007" evidence="1">
    <location>
        <begin position="18"/>
        <end position="125"/>
    </location>
</feature>
<proteinExistence type="predicted"/>
<sequence length="125" mass="12991">MPIASLALLFLPALAAAQPAPGPAVKPLSLESRTALRCSAAFALVADGQARSDKDALAYPALGQRGREFFVRASARVMDDTGMDRDAVAAALMTEAQRLWAAGGFTGEIDQIMPSCLLLLDTSGA</sequence>
<dbReference type="EMBL" id="WTYL01000004">
    <property type="protein sequence ID" value="MXP45516.1"/>
    <property type="molecule type" value="Genomic_DNA"/>
</dbReference>